<organism evidence="5 6">
    <name type="scientific">Megamonas hypermegale</name>
    <dbReference type="NCBI Taxonomy" id="158847"/>
    <lineage>
        <taxon>Bacteria</taxon>
        <taxon>Bacillati</taxon>
        <taxon>Bacillota</taxon>
        <taxon>Negativicutes</taxon>
        <taxon>Selenomonadales</taxon>
        <taxon>Selenomonadaceae</taxon>
        <taxon>Megamonas</taxon>
    </lineage>
</organism>
<dbReference type="InterPro" id="IPR000524">
    <property type="entry name" value="Tscrpt_reg_HTH_GntR"/>
</dbReference>
<keyword evidence="3" id="KW-0804">Transcription</keyword>
<dbReference type="EMBL" id="DYVR01000119">
    <property type="protein sequence ID" value="HJF84906.1"/>
    <property type="molecule type" value="Genomic_DNA"/>
</dbReference>
<comment type="caution">
    <text evidence="5">The sequence shown here is derived from an EMBL/GenBank/DDBJ whole genome shotgun (WGS) entry which is preliminary data.</text>
</comment>
<keyword evidence="1" id="KW-0805">Transcription regulation</keyword>
<proteinExistence type="predicted"/>
<dbReference type="SMART" id="SM00895">
    <property type="entry name" value="FCD"/>
    <property type="match status" value="1"/>
</dbReference>
<reference evidence="5" key="2">
    <citation type="submission" date="2021-09" db="EMBL/GenBank/DDBJ databases">
        <authorList>
            <person name="Gilroy R."/>
        </authorList>
    </citation>
    <scope>NUCLEOTIDE SEQUENCE</scope>
    <source>
        <strain evidence="5">7318</strain>
    </source>
</reference>
<dbReference type="InterPro" id="IPR011711">
    <property type="entry name" value="GntR_C"/>
</dbReference>
<protein>
    <submittedName>
        <fullName evidence="5">FadR family transcriptional regulator</fullName>
    </submittedName>
</protein>
<evidence type="ECO:0000256" key="2">
    <source>
        <dbReference type="ARBA" id="ARBA00023125"/>
    </source>
</evidence>
<dbReference type="PRINTS" id="PR00035">
    <property type="entry name" value="HTHGNTR"/>
</dbReference>
<dbReference type="GO" id="GO:0003677">
    <property type="term" value="F:DNA binding"/>
    <property type="evidence" value="ECO:0007669"/>
    <property type="project" value="UniProtKB-KW"/>
</dbReference>
<dbReference type="InterPro" id="IPR008920">
    <property type="entry name" value="TF_FadR/GntR_C"/>
</dbReference>
<feature type="domain" description="HTH gntR-type" evidence="4">
    <location>
        <begin position="10"/>
        <end position="78"/>
    </location>
</feature>
<dbReference type="AlphaFoldDB" id="A0A921HNC2"/>
<dbReference type="PROSITE" id="PS50949">
    <property type="entry name" value="HTH_GNTR"/>
    <property type="match status" value="1"/>
</dbReference>
<evidence type="ECO:0000256" key="1">
    <source>
        <dbReference type="ARBA" id="ARBA00023015"/>
    </source>
</evidence>
<dbReference type="SMART" id="SM00345">
    <property type="entry name" value="HTH_GNTR"/>
    <property type="match status" value="1"/>
</dbReference>
<evidence type="ECO:0000313" key="6">
    <source>
        <dbReference type="Proteomes" id="UP000780768"/>
    </source>
</evidence>
<dbReference type="Gene3D" id="1.20.120.530">
    <property type="entry name" value="GntR ligand-binding domain-like"/>
    <property type="match status" value="1"/>
</dbReference>
<dbReference type="SUPFAM" id="SSF48008">
    <property type="entry name" value="GntR ligand-binding domain-like"/>
    <property type="match status" value="1"/>
</dbReference>
<sequence>MGLAKIGNSDTLVNEIITQLSQAIIEGDFKPGDKLPSEAELCEQLGVGRNSLREAIRVLNAMGVVKTKRGQGTFLQDTISHEVFNPLIFRLILDPKNTTDVFELRVMVESIVVIMAIQKASPEEIKTIRDLVDETNRVAKSDQGSVENLIKLDMQFHLAIAKCVHNKLITSILETLVLMFEPSIKKVLQKEGGIDLCLKNHYAIVDLIEQRDILRVYDTVEATLIDSFAKE</sequence>
<dbReference type="PANTHER" id="PTHR43537">
    <property type="entry name" value="TRANSCRIPTIONAL REGULATOR, GNTR FAMILY"/>
    <property type="match status" value="1"/>
</dbReference>
<evidence type="ECO:0000256" key="3">
    <source>
        <dbReference type="ARBA" id="ARBA00023163"/>
    </source>
</evidence>
<dbReference type="RefSeq" id="WP_289548775.1">
    <property type="nucleotide sequence ID" value="NZ_DXWG01000002.1"/>
</dbReference>
<dbReference type="GO" id="GO:0003700">
    <property type="term" value="F:DNA-binding transcription factor activity"/>
    <property type="evidence" value="ECO:0007669"/>
    <property type="project" value="InterPro"/>
</dbReference>
<dbReference type="Pfam" id="PF00392">
    <property type="entry name" value="GntR"/>
    <property type="match status" value="1"/>
</dbReference>
<dbReference type="Pfam" id="PF07729">
    <property type="entry name" value="FCD"/>
    <property type="match status" value="1"/>
</dbReference>
<dbReference type="Proteomes" id="UP000780768">
    <property type="component" value="Unassembled WGS sequence"/>
</dbReference>
<dbReference type="Gene3D" id="1.10.10.10">
    <property type="entry name" value="Winged helix-like DNA-binding domain superfamily/Winged helix DNA-binding domain"/>
    <property type="match status" value="1"/>
</dbReference>
<gene>
    <name evidence="5" type="ORF">K8V65_04525</name>
</gene>
<evidence type="ECO:0000259" key="4">
    <source>
        <dbReference type="PROSITE" id="PS50949"/>
    </source>
</evidence>
<reference evidence="5" key="1">
    <citation type="journal article" date="2021" name="PeerJ">
        <title>Extensive microbial diversity within the chicken gut microbiome revealed by metagenomics and culture.</title>
        <authorList>
            <person name="Gilroy R."/>
            <person name="Ravi A."/>
            <person name="Getino M."/>
            <person name="Pursley I."/>
            <person name="Horton D.L."/>
            <person name="Alikhan N.F."/>
            <person name="Baker D."/>
            <person name="Gharbi K."/>
            <person name="Hall N."/>
            <person name="Watson M."/>
            <person name="Adriaenssens E.M."/>
            <person name="Foster-Nyarko E."/>
            <person name="Jarju S."/>
            <person name="Secka A."/>
            <person name="Antonio M."/>
            <person name="Oren A."/>
            <person name="Chaudhuri R.R."/>
            <person name="La Ragione R."/>
            <person name="Hildebrand F."/>
            <person name="Pallen M.J."/>
        </authorList>
    </citation>
    <scope>NUCLEOTIDE SEQUENCE</scope>
    <source>
        <strain evidence="5">7318</strain>
    </source>
</reference>
<dbReference type="PANTHER" id="PTHR43537:SF5">
    <property type="entry name" value="UXU OPERON TRANSCRIPTIONAL REGULATOR"/>
    <property type="match status" value="1"/>
</dbReference>
<accession>A0A921HNC2</accession>
<evidence type="ECO:0000313" key="5">
    <source>
        <dbReference type="EMBL" id="HJF84906.1"/>
    </source>
</evidence>
<name>A0A921HNC2_9FIRM</name>
<dbReference type="CDD" id="cd07377">
    <property type="entry name" value="WHTH_GntR"/>
    <property type="match status" value="1"/>
</dbReference>
<keyword evidence="2" id="KW-0238">DNA-binding</keyword>
<dbReference type="InterPro" id="IPR036388">
    <property type="entry name" value="WH-like_DNA-bd_sf"/>
</dbReference>
<dbReference type="InterPro" id="IPR036390">
    <property type="entry name" value="WH_DNA-bd_sf"/>
</dbReference>
<dbReference type="SUPFAM" id="SSF46785">
    <property type="entry name" value="Winged helix' DNA-binding domain"/>
    <property type="match status" value="1"/>
</dbReference>